<accession>A0A3M6R9P6</accession>
<comment type="caution">
    <text evidence="1">The sequence shown here is derived from an EMBL/GenBank/DDBJ whole genome shotgun (WGS) entry which is preliminary data.</text>
</comment>
<dbReference type="EMBL" id="RDQJ01000014">
    <property type="protein sequence ID" value="RMX11618.1"/>
    <property type="molecule type" value="Genomic_DNA"/>
</dbReference>
<organism evidence="1 2">
    <name type="scientific">Vandammella animalimorsus</name>
    <dbReference type="NCBI Taxonomy" id="2029117"/>
    <lineage>
        <taxon>Bacteria</taxon>
        <taxon>Pseudomonadati</taxon>
        <taxon>Pseudomonadota</taxon>
        <taxon>Betaproteobacteria</taxon>
        <taxon>Burkholderiales</taxon>
        <taxon>Comamonadaceae</taxon>
        <taxon>Vandammella</taxon>
    </lineage>
</organism>
<gene>
    <name evidence="1" type="ORF">EBQ34_09930</name>
</gene>
<dbReference type="AlphaFoldDB" id="A0A3M6R9P6"/>
<proteinExistence type="predicted"/>
<evidence type="ECO:0000313" key="2">
    <source>
        <dbReference type="Proteomes" id="UP000275180"/>
    </source>
</evidence>
<protein>
    <submittedName>
        <fullName evidence="1">Uncharacterized protein</fullName>
    </submittedName>
</protein>
<name>A0A3M6R9P6_9BURK</name>
<evidence type="ECO:0000313" key="1">
    <source>
        <dbReference type="EMBL" id="RMX11618.1"/>
    </source>
</evidence>
<dbReference type="Proteomes" id="UP000275180">
    <property type="component" value="Unassembled WGS sequence"/>
</dbReference>
<reference evidence="1 2" key="1">
    <citation type="submission" date="2018-10" db="EMBL/GenBank/DDBJ databases">
        <title>Comamonadaceae CDC group NO-1 genome sequencing and assembly.</title>
        <authorList>
            <person name="Bernier A.-M."/>
            <person name="Bernard K."/>
        </authorList>
    </citation>
    <scope>NUCLEOTIDE SEQUENCE [LARGE SCALE GENOMIC DNA]</scope>
    <source>
        <strain evidence="1 2">NML180582</strain>
    </source>
</reference>
<sequence>MYVLLVAGVTAHFMAYSHLEPFMQRVAGLAGSALFSWQGLRHPAAFLLCALAALAQRLCPGASGRLN</sequence>